<protein>
    <submittedName>
        <fullName evidence="2">Uncharacterized protein</fullName>
    </submittedName>
</protein>
<dbReference type="Proteomes" id="UP001519460">
    <property type="component" value="Unassembled WGS sequence"/>
</dbReference>
<gene>
    <name evidence="2" type="ORF">BaRGS_00004286</name>
</gene>
<name>A0ABD0LYY1_9CAEN</name>
<feature type="region of interest" description="Disordered" evidence="1">
    <location>
        <begin position="18"/>
        <end position="39"/>
    </location>
</feature>
<evidence type="ECO:0000256" key="1">
    <source>
        <dbReference type="SAM" id="MobiDB-lite"/>
    </source>
</evidence>
<reference evidence="2 3" key="1">
    <citation type="journal article" date="2023" name="Sci. Data">
        <title>Genome assembly of the Korean intertidal mud-creeper Batillaria attramentaria.</title>
        <authorList>
            <person name="Patra A.K."/>
            <person name="Ho P.T."/>
            <person name="Jun S."/>
            <person name="Lee S.J."/>
            <person name="Kim Y."/>
            <person name="Won Y.J."/>
        </authorList>
    </citation>
    <scope>NUCLEOTIDE SEQUENCE [LARGE SCALE GENOMIC DNA]</scope>
    <source>
        <strain evidence="2">Wonlab-2016</strain>
    </source>
</reference>
<sequence>MGRDEAVDHRSVVCEFGRGGGGSATGGEPAVRQGSAGTQGLSLVPSHPCRACLEGLGGCAEEGVGLFFLFERGVGGFGLRGP</sequence>
<comment type="caution">
    <text evidence="2">The sequence shown here is derived from an EMBL/GenBank/DDBJ whole genome shotgun (WGS) entry which is preliminary data.</text>
</comment>
<evidence type="ECO:0000313" key="3">
    <source>
        <dbReference type="Proteomes" id="UP001519460"/>
    </source>
</evidence>
<evidence type="ECO:0000313" key="2">
    <source>
        <dbReference type="EMBL" id="KAK7504420.1"/>
    </source>
</evidence>
<dbReference type="AlphaFoldDB" id="A0ABD0LYY1"/>
<dbReference type="EMBL" id="JACVVK020000015">
    <property type="protein sequence ID" value="KAK7504420.1"/>
    <property type="molecule type" value="Genomic_DNA"/>
</dbReference>
<proteinExistence type="predicted"/>
<organism evidence="2 3">
    <name type="scientific">Batillaria attramentaria</name>
    <dbReference type="NCBI Taxonomy" id="370345"/>
    <lineage>
        <taxon>Eukaryota</taxon>
        <taxon>Metazoa</taxon>
        <taxon>Spiralia</taxon>
        <taxon>Lophotrochozoa</taxon>
        <taxon>Mollusca</taxon>
        <taxon>Gastropoda</taxon>
        <taxon>Caenogastropoda</taxon>
        <taxon>Sorbeoconcha</taxon>
        <taxon>Cerithioidea</taxon>
        <taxon>Batillariidae</taxon>
        <taxon>Batillaria</taxon>
    </lineage>
</organism>
<accession>A0ABD0LYY1</accession>
<keyword evidence="3" id="KW-1185">Reference proteome</keyword>